<evidence type="ECO:0000256" key="4">
    <source>
        <dbReference type="PROSITE-ProRule" id="PRU00335"/>
    </source>
</evidence>
<evidence type="ECO:0000259" key="5">
    <source>
        <dbReference type="PROSITE" id="PS50977"/>
    </source>
</evidence>
<keyword evidence="1" id="KW-0805">Transcription regulation</keyword>
<gene>
    <name evidence="6" type="ORF">GCM10009824_22870</name>
</gene>
<evidence type="ECO:0000256" key="2">
    <source>
        <dbReference type="ARBA" id="ARBA00023125"/>
    </source>
</evidence>
<dbReference type="Pfam" id="PF00440">
    <property type="entry name" value="TetR_N"/>
    <property type="match status" value="1"/>
</dbReference>
<dbReference type="InterPro" id="IPR050109">
    <property type="entry name" value="HTH-type_TetR-like_transc_reg"/>
</dbReference>
<dbReference type="Proteomes" id="UP001500166">
    <property type="component" value="Unassembled WGS sequence"/>
</dbReference>
<evidence type="ECO:0000313" key="7">
    <source>
        <dbReference type="Proteomes" id="UP001500166"/>
    </source>
</evidence>
<dbReference type="Gene3D" id="1.10.357.10">
    <property type="entry name" value="Tetracycline Repressor, domain 2"/>
    <property type="match status" value="1"/>
</dbReference>
<proteinExistence type="predicted"/>
<dbReference type="InterPro" id="IPR001647">
    <property type="entry name" value="HTH_TetR"/>
</dbReference>
<accession>A0ABP5JW10</accession>
<organism evidence="6 7">
    <name type="scientific">Kocuria atrinae</name>
    <dbReference type="NCBI Taxonomy" id="592377"/>
    <lineage>
        <taxon>Bacteria</taxon>
        <taxon>Bacillati</taxon>
        <taxon>Actinomycetota</taxon>
        <taxon>Actinomycetes</taxon>
        <taxon>Micrococcales</taxon>
        <taxon>Micrococcaceae</taxon>
        <taxon>Kocuria</taxon>
    </lineage>
</organism>
<evidence type="ECO:0000313" key="6">
    <source>
        <dbReference type="EMBL" id="GAA2120856.1"/>
    </source>
</evidence>
<keyword evidence="7" id="KW-1185">Reference proteome</keyword>
<evidence type="ECO:0000256" key="1">
    <source>
        <dbReference type="ARBA" id="ARBA00023015"/>
    </source>
</evidence>
<protein>
    <recommendedName>
        <fullName evidence="5">HTH tetR-type domain-containing protein</fullName>
    </recommendedName>
</protein>
<dbReference type="EMBL" id="BAAAQA010000025">
    <property type="protein sequence ID" value="GAA2120856.1"/>
    <property type="molecule type" value="Genomic_DNA"/>
</dbReference>
<dbReference type="InterPro" id="IPR009057">
    <property type="entry name" value="Homeodomain-like_sf"/>
</dbReference>
<feature type="DNA-binding region" description="H-T-H motif" evidence="4">
    <location>
        <begin position="42"/>
        <end position="61"/>
    </location>
</feature>
<comment type="caution">
    <text evidence="6">The sequence shown here is derived from an EMBL/GenBank/DDBJ whole genome shotgun (WGS) entry which is preliminary data.</text>
</comment>
<reference evidence="7" key="1">
    <citation type="journal article" date="2019" name="Int. J. Syst. Evol. Microbiol.">
        <title>The Global Catalogue of Microorganisms (GCM) 10K type strain sequencing project: providing services to taxonomists for standard genome sequencing and annotation.</title>
        <authorList>
            <consortium name="The Broad Institute Genomics Platform"/>
            <consortium name="The Broad Institute Genome Sequencing Center for Infectious Disease"/>
            <person name="Wu L."/>
            <person name="Ma J."/>
        </authorList>
    </citation>
    <scope>NUCLEOTIDE SEQUENCE [LARGE SCALE GENOMIC DNA]</scope>
    <source>
        <strain evidence="7">JCM 15914</strain>
    </source>
</reference>
<name>A0ABP5JW10_9MICC</name>
<dbReference type="PANTHER" id="PTHR30055">
    <property type="entry name" value="HTH-TYPE TRANSCRIPTIONAL REGULATOR RUTR"/>
    <property type="match status" value="1"/>
</dbReference>
<dbReference type="SUPFAM" id="SSF46689">
    <property type="entry name" value="Homeodomain-like"/>
    <property type="match status" value="1"/>
</dbReference>
<feature type="domain" description="HTH tetR-type" evidence="5">
    <location>
        <begin position="19"/>
        <end position="79"/>
    </location>
</feature>
<evidence type="ECO:0000256" key="3">
    <source>
        <dbReference type="ARBA" id="ARBA00023163"/>
    </source>
</evidence>
<dbReference type="RefSeq" id="WP_259917104.1">
    <property type="nucleotide sequence ID" value="NZ_BAAAQA010000025.1"/>
</dbReference>
<keyword evidence="3" id="KW-0804">Transcription</keyword>
<sequence>MNFSCQGEAPKDKRGALKWHNRRAIVMAAGELADLHGIQGFSVDDLAKKAGVSRRTIFNHFSSAEDAGYEYLSELVSHLIGAILAELPDPSELGDQTLGSVYRDLCTAMRAHSLVEALRPLLIQATEVKESPTAALWSFRVTNTATEQLEHVLRERLPEHSQLELQLVATSIINSMAVCMDAWLLRTGGELNDQARSEWNELLTETLKILGRGFNT</sequence>
<dbReference type="PANTHER" id="PTHR30055:SF238">
    <property type="entry name" value="MYCOFACTOCIN BIOSYNTHESIS TRANSCRIPTIONAL REGULATOR MFTR-RELATED"/>
    <property type="match status" value="1"/>
</dbReference>
<keyword evidence="2 4" id="KW-0238">DNA-binding</keyword>
<dbReference type="PROSITE" id="PS50977">
    <property type="entry name" value="HTH_TETR_2"/>
    <property type="match status" value="1"/>
</dbReference>